<dbReference type="SUPFAM" id="SSF51735">
    <property type="entry name" value="NAD(P)-binding Rossmann-fold domains"/>
    <property type="match status" value="1"/>
</dbReference>
<dbReference type="AlphaFoldDB" id="A0A085GHB7"/>
<comment type="caution">
    <text evidence="2">The sequence shown here is derived from an EMBL/GenBank/DDBJ whole genome shotgun (WGS) entry which is preliminary data.</text>
</comment>
<protein>
    <submittedName>
        <fullName evidence="2">NAD-dependent epimerase/dehydratase</fullName>
    </submittedName>
</protein>
<dbReference type="RefSeq" id="WP_034789885.1">
    <property type="nucleotide sequence ID" value="NZ_JMPJ01000039.1"/>
</dbReference>
<name>A0A085GHB7_EWIA3</name>
<sequence length="276" mass="30868">MAFYTVFGGHGFIGGEVVRQLEAQSHEVFVPKRGDDSIFEQALGTVIYCAGYGDCGNGAYQVFEANTQLLSNVLQKANFEKLIYMSSTRVYMNQALSTENTDLLVCEDDARRLFNLTKLVSEELCLKSKREIVIVRPSNVYGVALNSPLFLPSITRNAINNHHVDMYIDKLYAKDYVAVEDVADACIKLSKQDDAIGKIFNIASGVNVTAEDIADVLIKTTNCTVNWHDKAFPREVFPVTDIDAITNQLSDYKPRSVLEDIAAMVEKFKEHMDENK</sequence>
<organism evidence="2 3">
    <name type="scientific">Ewingella americana (strain ATCC 33852 / DSM 4580 / CCUG 14506 / JCM 5911 / LMG 7869 / NCTC 12157 / CDC 1468-78)</name>
    <dbReference type="NCBI Taxonomy" id="910964"/>
    <lineage>
        <taxon>Bacteria</taxon>
        <taxon>Pseudomonadati</taxon>
        <taxon>Pseudomonadota</taxon>
        <taxon>Gammaproteobacteria</taxon>
        <taxon>Enterobacterales</taxon>
        <taxon>Yersiniaceae</taxon>
        <taxon>Ewingella</taxon>
    </lineage>
</organism>
<evidence type="ECO:0000259" key="1">
    <source>
        <dbReference type="Pfam" id="PF01370"/>
    </source>
</evidence>
<dbReference type="InterPro" id="IPR050177">
    <property type="entry name" value="Lipid_A_modif_metabolic_enz"/>
</dbReference>
<dbReference type="eggNOG" id="COG0451">
    <property type="taxonomic scope" value="Bacteria"/>
</dbReference>
<dbReference type="PANTHER" id="PTHR43245">
    <property type="entry name" value="BIFUNCTIONAL POLYMYXIN RESISTANCE PROTEIN ARNA"/>
    <property type="match status" value="1"/>
</dbReference>
<reference evidence="2 3" key="1">
    <citation type="submission" date="2014-05" db="EMBL/GenBank/DDBJ databases">
        <title>ATOL: Assembling a taxonomically balanced genome-scale reconstruction of the evolutionary history of the Enterobacteriaceae.</title>
        <authorList>
            <person name="Plunkett G.III."/>
            <person name="Neeno-Eckwall E.C."/>
            <person name="Glasner J.D."/>
            <person name="Perna N.T."/>
        </authorList>
    </citation>
    <scope>NUCLEOTIDE SEQUENCE [LARGE SCALE GENOMIC DNA]</scope>
    <source>
        <strain evidence="2 3">ATCC 33852</strain>
    </source>
</reference>
<dbReference type="OrthoDB" id="329806at2"/>
<dbReference type="InterPro" id="IPR001509">
    <property type="entry name" value="Epimerase_deHydtase"/>
</dbReference>
<evidence type="ECO:0000313" key="3">
    <source>
        <dbReference type="Proteomes" id="UP000028640"/>
    </source>
</evidence>
<dbReference type="CDD" id="cd08946">
    <property type="entry name" value="SDR_e"/>
    <property type="match status" value="1"/>
</dbReference>
<dbReference type="Proteomes" id="UP000028640">
    <property type="component" value="Unassembled WGS sequence"/>
</dbReference>
<feature type="domain" description="NAD-dependent epimerase/dehydratase" evidence="1">
    <location>
        <begin position="5"/>
        <end position="203"/>
    </location>
</feature>
<evidence type="ECO:0000313" key="2">
    <source>
        <dbReference type="EMBL" id="KFC83112.1"/>
    </source>
</evidence>
<dbReference type="EMBL" id="JMPJ01000039">
    <property type="protein sequence ID" value="KFC83112.1"/>
    <property type="molecule type" value="Genomic_DNA"/>
</dbReference>
<dbReference type="Pfam" id="PF01370">
    <property type="entry name" value="Epimerase"/>
    <property type="match status" value="1"/>
</dbReference>
<dbReference type="InterPro" id="IPR036291">
    <property type="entry name" value="NAD(P)-bd_dom_sf"/>
</dbReference>
<accession>A0A085GHB7</accession>
<gene>
    <name evidence="2" type="ORF">GEAM_1382</name>
</gene>
<dbReference type="STRING" id="910964.GEAM_1382"/>
<dbReference type="Gene3D" id="3.40.50.720">
    <property type="entry name" value="NAD(P)-binding Rossmann-like Domain"/>
    <property type="match status" value="1"/>
</dbReference>
<proteinExistence type="predicted"/>
<dbReference type="GeneID" id="78379728"/>
<keyword evidence="3" id="KW-1185">Reference proteome</keyword>